<sequence>MNLRTANGGYVATGGALSITNGVTRDVKHAILKREAADKERRKAYRKARTIRPGAKGDTFKEYRP</sequence>
<feature type="region of interest" description="Disordered" evidence="1">
    <location>
        <begin position="43"/>
        <end position="65"/>
    </location>
</feature>
<proteinExistence type="predicted"/>
<organism evidence="2 3">
    <name type="scientific">Pseudomonas phage phiGM22-3</name>
    <dbReference type="NCBI Taxonomy" id="2816462"/>
    <lineage>
        <taxon>Viruses</taxon>
        <taxon>Duplodnaviria</taxon>
        <taxon>Heunggongvirae</taxon>
        <taxon>Uroviricota</taxon>
        <taxon>Caudoviricetes</taxon>
        <taxon>Autographivirales</taxon>
        <taxon>Autoscriptoviridae</taxon>
        <taxon>Tunggulvirus</taxon>
        <taxon>Tunggulvirus GM223</taxon>
    </lineage>
</organism>
<accession>A0A8T8IVK2</accession>
<name>A0A8T8IVK2_9CAUD</name>
<evidence type="ECO:0000256" key="1">
    <source>
        <dbReference type="SAM" id="MobiDB-lite"/>
    </source>
</evidence>
<protein>
    <submittedName>
        <fullName evidence="2">Uncharacterized protein</fullName>
    </submittedName>
</protein>
<dbReference type="Proteomes" id="UP000676975">
    <property type="component" value="Segment"/>
</dbReference>
<gene>
    <name evidence="2" type="ORF">phiGM223_09</name>
</gene>
<keyword evidence="3" id="KW-1185">Reference proteome</keyword>
<dbReference type="EMBL" id="MW627366">
    <property type="protein sequence ID" value="QTZ83275.1"/>
    <property type="molecule type" value="Genomic_DNA"/>
</dbReference>
<evidence type="ECO:0000313" key="3">
    <source>
        <dbReference type="Proteomes" id="UP000676975"/>
    </source>
</evidence>
<evidence type="ECO:0000313" key="2">
    <source>
        <dbReference type="EMBL" id="QTZ83275.1"/>
    </source>
</evidence>
<reference evidence="2" key="1">
    <citation type="submission" date="2021-02" db="EMBL/GenBank/DDBJ databases">
        <authorList>
            <person name="Qin X."/>
            <person name="Gong M."/>
            <person name="Yang H."/>
        </authorList>
    </citation>
    <scope>NUCLEOTIDE SEQUENCE</scope>
</reference>